<keyword evidence="2" id="KW-1185">Reference proteome</keyword>
<dbReference type="GO" id="GO:0003677">
    <property type="term" value="F:DNA binding"/>
    <property type="evidence" value="ECO:0007669"/>
    <property type="project" value="UniProtKB-KW"/>
</dbReference>
<proteinExistence type="predicted"/>
<protein>
    <submittedName>
        <fullName evidence="1">DNA-binding protein YbaB</fullName>
    </submittedName>
</protein>
<sequence length="213" mass="23680">MAHPHDDVFSRLRRVSVELRTLSQATSATVRPGARFEGRDGSGTVAVTVDGRQRVERVHFDPRWDQRLARERLGGALMQAYGEAVCDLLTAGARAFEDAERDVDRADLERRAEDDLRSHRRRYLAPDELLGDVQDQLRQIEMLQLYGDNPDVRAPEHHDATVTGPSGFIEITVQSGQIHDIRVLLSRLPAMAANGDLAREALGAFHAAARARG</sequence>
<organism evidence="1 2">
    <name type="scientific">Actinoplanes digitatis</name>
    <dbReference type="NCBI Taxonomy" id="1868"/>
    <lineage>
        <taxon>Bacteria</taxon>
        <taxon>Bacillati</taxon>
        <taxon>Actinomycetota</taxon>
        <taxon>Actinomycetes</taxon>
        <taxon>Micromonosporales</taxon>
        <taxon>Micromonosporaceae</taxon>
        <taxon>Actinoplanes</taxon>
    </lineage>
</organism>
<dbReference type="SUPFAM" id="SSF82607">
    <property type="entry name" value="YbaB-like"/>
    <property type="match status" value="1"/>
</dbReference>
<name>A0A7W7I0Y0_9ACTN</name>
<dbReference type="Gene3D" id="3.30.1310.10">
    <property type="entry name" value="Nucleoid-associated protein YbaB-like domain"/>
    <property type="match status" value="1"/>
</dbReference>
<accession>A0A7W7I0Y0</accession>
<evidence type="ECO:0000313" key="2">
    <source>
        <dbReference type="Proteomes" id="UP000578112"/>
    </source>
</evidence>
<keyword evidence="1" id="KW-0238">DNA-binding</keyword>
<dbReference type="InterPro" id="IPR004401">
    <property type="entry name" value="YbaB/EbfC"/>
</dbReference>
<dbReference type="RefSeq" id="WP_184995514.1">
    <property type="nucleotide sequence ID" value="NZ_BOMK01000048.1"/>
</dbReference>
<dbReference type="InterPro" id="IPR036894">
    <property type="entry name" value="YbaB-like_sf"/>
</dbReference>
<reference evidence="1 2" key="1">
    <citation type="submission" date="2020-08" db="EMBL/GenBank/DDBJ databases">
        <title>Sequencing the genomes of 1000 actinobacteria strains.</title>
        <authorList>
            <person name="Klenk H.-P."/>
        </authorList>
    </citation>
    <scope>NUCLEOTIDE SEQUENCE [LARGE SCALE GENOMIC DNA]</scope>
    <source>
        <strain evidence="1 2">DSM 43149</strain>
    </source>
</reference>
<evidence type="ECO:0000313" key="1">
    <source>
        <dbReference type="EMBL" id="MBB4764311.1"/>
    </source>
</evidence>
<dbReference type="AlphaFoldDB" id="A0A7W7I0Y0"/>
<dbReference type="Proteomes" id="UP000578112">
    <property type="component" value="Unassembled WGS sequence"/>
</dbReference>
<dbReference type="EMBL" id="JACHNH010000001">
    <property type="protein sequence ID" value="MBB4764311.1"/>
    <property type="molecule type" value="Genomic_DNA"/>
</dbReference>
<comment type="caution">
    <text evidence="1">The sequence shown here is derived from an EMBL/GenBank/DDBJ whole genome shotgun (WGS) entry which is preliminary data.</text>
</comment>
<gene>
    <name evidence="1" type="ORF">BJ971_004867</name>
</gene>
<dbReference type="Pfam" id="PF02575">
    <property type="entry name" value="YbaB_DNA_bd"/>
    <property type="match status" value="1"/>
</dbReference>